<dbReference type="Proteomes" id="UP000551878">
    <property type="component" value="Unassembled WGS sequence"/>
</dbReference>
<reference evidence="2 3" key="1">
    <citation type="submission" date="2020-08" db="EMBL/GenBank/DDBJ databases">
        <title>Genomic Encyclopedia of Type Strains, Phase IV (KMG-IV): sequencing the most valuable type-strain genomes for metagenomic binning, comparative biology and taxonomic classification.</title>
        <authorList>
            <person name="Goeker M."/>
        </authorList>
    </citation>
    <scope>NUCLEOTIDE SEQUENCE [LARGE SCALE GENOMIC DNA]</scope>
    <source>
        <strain evidence="2 3">DSM 24696</strain>
    </source>
</reference>
<dbReference type="SUPFAM" id="SSF56281">
    <property type="entry name" value="Metallo-hydrolase/oxidoreductase"/>
    <property type="match status" value="1"/>
</dbReference>
<gene>
    <name evidence="2" type="ORF">HNQ41_001772</name>
</gene>
<evidence type="ECO:0000313" key="2">
    <source>
        <dbReference type="EMBL" id="MBB5173583.1"/>
    </source>
</evidence>
<comment type="caution">
    <text evidence="2">The sequence shown here is derived from an EMBL/GenBank/DDBJ whole genome shotgun (WGS) entry which is preliminary data.</text>
</comment>
<dbReference type="EMBL" id="JACHHB010000007">
    <property type="protein sequence ID" value="MBB5173583.1"/>
    <property type="molecule type" value="Genomic_DNA"/>
</dbReference>
<dbReference type="InterPro" id="IPR036866">
    <property type="entry name" value="RibonucZ/Hydroxyglut_hydro"/>
</dbReference>
<dbReference type="PANTHER" id="PTHR30619">
    <property type="entry name" value="DNA INTERNALIZATION/COMPETENCE PROTEIN COMEC/REC2"/>
    <property type="match status" value="1"/>
</dbReference>
<keyword evidence="3" id="KW-1185">Reference proteome</keyword>
<sequence length="278" mass="31437">MKKFLCLFMLGLFLFSSYVSGEEVEVDLNLNNGECAFTFMDLPSGESTIVQNSEGQTLLIDTGDKDTEAAFSDRLDMYHVDKIDELLLTSSSHYHSGNLEWLFDHYDIDNVYLTDKVYQDVEELIIEEGTNVSIVEEGNTFEMLPEVRAEVLYSFDQGEDGADGVAFMIHYGEHEFLYSVVSDETVEEMLVEKRNLKSEVLKVADFASDKATSEAFVEEVDPQIAVIFSNRNRPPSASVLERLHETWIDIFQTSRLGSVSLKCNYSDYEVVTVRGGDV</sequence>
<dbReference type="GO" id="GO:0016787">
    <property type="term" value="F:hydrolase activity"/>
    <property type="evidence" value="ECO:0007669"/>
    <property type="project" value="UniProtKB-KW"/>
</dbReference>
<accession>A0A840QQI2</accession>
<dbReference type="RefSeq" id="WP_184664032.1">
    <property type="nucleotide sequence ID" value="NZ_JACHHB010000007.1"/>
</dbReference>
<keyword evidence="2" id="KW-0378">Hydrolase</keyword>
<dbReference type="PANTHER" id="PTHR30619:SF1">
    <property type="entry name" value="RECOMBINATION PROTEIN 2"/>
    <property type="match status" value="1"/>
</dbReference>
<feature type="signal peptide" evidence="1">
    <location>
        <begin position="1"/>
        <end position="21"/>
    </location>
</feature>
<keyword evidence="1" id="KW-0732">Signal</keyword>
<evidence type="ECO:0000313" key="3">
    <source>
        <dbReference type="Proteomes" id="UP000551878"/>
    </source>
</evidence>
<organism evidence="2 3">
    <name type="scientific">Texcoconibacillus texcoconensis</name>
    <dbReference type="NCBI Taxonomy" id="1095777"/>
    <lineage>
        <taxon>Bacteria</taxon>
        <taxon>Bacillati</taxon>
        <taxon>Bacillota</taxon>
        <taxon>Bacilli</taxon>
        <taxon>Bacillales</taxon>
        <taxon>Bacillaceae</taxon>
        <taxon>Texcoconibacillus</taxon>
    </lineage>
</organism>
<proteinExistence type="predicted"/>
<name>A0A840QQI2_9BACI</name>
<dbReference type="AlphaFoldDB" id="A0A840QQI2"/>
<feature type="chain" id="PRO_5032377525" evidence="1">
    <location>
        <begin position="22"/>
        <end position="278"/>
    </location>
</feature>
<protein>
    <submittedName>
        <fullName evidence="2">Beta-lactamase superfamily II metal-dependent hydrolase</fullName>
    </submittedName>
</protein>
<evidence type="ECO:0000256" key="1">
    <source>
        <dbReference type="SAM" id="SignalP"/>
    </source>
</evidence>
<dbReference type="InterPro" id="IPR052159">
    <property type="entry name" value="Competence_DNA_uptake"/>
</dbReference>
<dbReference type="Gene3D" id="3.60.15.10">
    <property type="entry name" value="Ribonuclease Z/Hydroxyacylglutathione hydrolase-like"/>
    <property type="match status" value="1"/>
</dbReference>